<dbReference type="Pfam" id="PF17676">
    <property type="entry name" value="Peptidase_S66C"/>
    <property type="match status" value="1"/>
</dbReference>
<evidence type="ECO:0000313" key="9">
    <source>
        <dbReference type="EMBL" id="UXE60360.1"/>
    </source>
</evidence>
<dbReference type="GO" id="GO:0006508">
    <property type="term" value="P:proteolysis"/>
    <property type="evidence" value="ECO:0007669"/>
    <property type="project" value="UniProtKB-KW"/>
</dbReference>
<protein>
    <submittedName>
        <fullName evidence="9">LD-carboxypeptidase</fullName>
    </submittedName>
</protein>
<dbReference type="PANTHER" id="PTHR30237">
    <property type="entry name" value="MURAMOYLTETRAPEPTIDE CARBOXYPEPTIDASE"/>
    <property type="match status" value="1"/>
</dbReference>
<evidence type="ECO:0000256" key="4">
    <source>
        <dbReference type="ARBA" id="ARBA00022801"/>
    </source>
</evidence>
<evidence type="ECO:0000256" key="2">
    <source>
        <dbReference type="ARBA" id="ARBA00022645"/>
    </source>
</evidence>
<dbReference type="InterPro" id="IPR003507">
    <property type="entry name" value="S66_fam"/>
</dbReference>
<evidence type="ECO:0000256" key="5">
    <source>
        <dbReference type="ARBA" id="ARBA00022825"/>
    </source>
</evidence>
<feature type="active site" description="Charge relay system" evidence="6">
    <location>
        <position position="207"/>
    </location>
</feature>
<dbReference type="InterPro" id="IPR027461">
    <property type="entry name" value="Carboxypeptidase_A_C_sf"/>
</dbReference>
<dbReference type="CDD" id="cd07025">
    <property type="entry name" value="Peptidase_S66"/>
    <property type="match status" value="1"/>
</dbReference>
<keyword evidence="5" id="KW-0720">Serine protease</keyword>
<dbReference type="InterPro" id="IPR029062">
    <property type="entry name" value="Class_I_gatase-like"/>
</dbReference>
<dbReference type="Pfam" id="PF02016">
    <property type="entry name" value="Peptidase_S66"/>
    <property type="match status" value="1"/>
</dbReference>
<evidence type="ECO:0000256" key="3">
    <source>
        <dbReference type="ARBA" id="ARBA00022670"/>
    </source>
</evidence>
<feature type="domain" description="LD-carboxypeptidase N-terminal" evidence="7">
    <location>
        <begin position="20"/>
        <end position="136"/>
    </location>
</feature>
<keyword evidence="2" id="KW-0121">Carboxypeptidase</keyword>
<organism evidence="9">
    <name type="scientific">Woronichinia naegeliana WA131</name>
    <dbReference type="NCBI Taxonomy" id="2824559"/>
    <lineage>
        <taxon>Bacteria</taxon>
        <taxon>Bacillati</taxon>
        <taxon>Cyanobacteriota</taxon>
        <taxon>Cyanophyceae</taxon>
        <taxon>Synechococcales</taxon>
        <taxon>Coelosphaeriaceae</taxon>
        <taxon>Woronichinia</taxon>
    </lineage>
</organism>
<evidence type="ECO:0000256" key="6">
    <source>
        <dbReference type="PIRSR" id="PIRSR028757-1"/>
    </source>
</evidence>
<comment type="similarity">
    <text evidence="1">Belongs to the peptidase S66 family.</text>
</comment>
<sequence length="306" mass="33303">MLTDLNELMLPPSLKAGDLVIIVSSSGALKELAAFEKGLDIWRSRGYRVEFAPHWQDQVSYLAGTDRARREALLAAWTNPDCKAILCTRGGYGSMRLLEDWQWPSSITTPKWLIGFSDITGLLWSLAQNGIMGVHGPVLTTLAEEPGRSQQRLFNFLAGGDLDPLQGEGWGGGKVTGNLIPANLTVASHLLGTPLQLPLAGSILALEDVTEAPYRIDRLLTQWRLSGLLQQVKGIALGRFSRCQAPLGSNSWTITEVLRDRLGDLGIPVVSDLPFGHDGENSALPCGWPVELDGTTGVLRFQPRSR</sequence>
<dbReference type="AlphaFoldDB" id="A0A977KXS8"/>
<dbReference type="SUPFAM" id="SSF141986">
    <property type="entry name" value="LD-carboxypeptidase A C-terminal domain-like"/>
    <property type="match status" value="1"/>
</dbReference>
<accession>A0A977KXS8</accession>
<reference evidence="9" key="1">
    <citation type="submission" date="2021-04" db="EMBL/GenBank/DDBJ databases">
        <title>Genome sequence of Woronichinia naegeliana from Washington state freshwater lake bloom.</title>
        <authorList>
            <person name="Dreher T.W."/>
        </authorList>
    </citation>
    <scope>NUCLEOTIDE SEQUENCE</scope>
    <source>
        <strain evidence="9">WA131</strain>
    </source>
</reference>
<keyword evidence="3" id="KW-0645">Protease</keyword>
<evidence type="ECO:0000256" key="1">
    <source>
        <dbReference type="ARBA" id="ARBA00010233"/>
    </source>
</evidence>
<dbReference type="EMBL" id="CP073041">
    <property type="protein sequence ID" value="UXE60360.1"/>
    <property type="molecule type" value="Genomic_DNA"/>
</dbReference>
<feature type="active site" description="Nucleophile" evidence="6">
    <location>
        <position position="117"/>
    </location>
</feature>
<dbReference type="GO" id="GO:0004180">
    <property type="term" value="F:carboxypeptidase activity"/>
    <property type="evidence" value="ECO:0007669"/>
    <property type="project" value="UniProtKB-KW"/>
</dbReference>
<gene>
    <name evidence="9" type="ORF">KA717_33100</name>
</gene>
<dbReference type="Gene3D" id="3.40.50.10740">
    <property type="entry name" value="Class I glutamine amidotransferase-like"/>
    <property type="match status" value="1"/>
</dbReference>
<evidence type="ECO:0000259" key="7">
    <source>
        <dbReference type="Pfam" id="PF02016"/>
    </source>
</evidence>
<dbReference type="SUPFAM" id="SSF52317">
    <property type="entry name" value="Class I glutamine amidotransferase-like"/>
    <property type="match status" value="1"/>
</dbReference>
<feature type="active site" description="Charge relay system" evidence="6">
    <location>
        <position position="277"/>
    </location>
</feature>
<dbReference type="Proteomes" id="UP001065613">
    <property type="component" value="Chromosome"/>
</dbReference>
<proteinExistence type="inferred from homology"/>
<keyword evidence="4" id="KW-0378">Hydrolase</keyword>
<dbReference type="Gene3D" id="3.50.30.60">
    <property type="entry name" value="LD-carboxypeptidase A C-terminal domain-like"/>
    <property type="match status" value="1"/>
</dbReference>
<dbReference type="InterPro" id="IPR027478">
    <property type="entry name" value="LdcA_N"/>
</dbReference>
<dbReference type="PIRSF" id="PIRSF028757">
    <property type="entry name" value="LD-carboxypeptidase"/>
    <property type="match status" value="1"/>
</dbReference>
<dbReference type="PANTHER" id="PTHR30237:SF2">
    <property type="entry name" value="MUREIN TETRAPEPTIDE CARBOXYPEPTIDASE"/>
    <property type="match status" value="1"/>
</dbReference>
<dbReference type="KEGG" id="wna:KA717_33100"/>
<dbReference type="InterPro" id="IPR040921">
    <property type="entry name" value="Peptidase_S66C"/>
</dbReference>
<feature type="domain" description="LD-carboxypeptidase C-terminal" evidence="8">
    <location>
        <begin position="176"/>
        <end position="292"/>
    </location>
</feature>
<evidence type="ECO:0000259" key="8">
    <source>
        <dbReference type="Pfam" id="PF17676"/>
    </source>
</evidence>
<name>A0A977KXS8_9CYAN</name>
<dbReference type="GO" id="GO:0008236">
    <property type="term" value="F:serine-type peptidase activity"/>
    <property type="evidence" value="ECO:0007669"/>
    <property type="project" value="UniProtKB-KW"/>
</dbReference>
<dbReference type="InterPro" id="IPR040449">
    <property type="entry name" value="Peptidase_S66_N"/>
</dbReference>